<evidence type="ECO:0000313" key="2">
    <source>
        <dbReference type="Proteomes" id="UP001328107"/>
    </source>
</evidence>
<evidence type="ECO:0000313" key="1">
    <source>
        <dbReference type="EMBL" id="GMR43094.1"/>
    </source>
</evidence>
<dbReference type="AlphaFoldDB" id="A0AAN4ZPK5"/>
<proteinExistence type="predicted"/>
<comment type="caution">
    <text evidence="1">The sequence shown here is derived from an EMBL/GenBank/DDBJ whole genome shotgun (WGS) entry which is preliminary data.</text>
</comment>
<gene>
    <name evidence="1" type="ORF">PMAYCL1PPCAC_13289</name>
</gene>
<dbReference type="PANTHER" id="PTHR37973">
    <property type="entry name" value="CHONDROITIN PROTEOGLYCAN 3"/>
    <property type="match status" value="1"/>
</dbReference>
<keyword evidence="2" id="KW-1185">Reference proteome</keyword>
<sequence>PSAKATSCAEARPSVDPDPGTFAWVPCVGKCNCNACVNFWSCKDDQACGGLKGACMKNVCRCWKALRSHGFPPLKAVSELCNQRQHDSSDSSSCFGLPENMGRCVCK</sequence>
<dbReference type="EMBL" id="BTRK01000003">
    <property type="protein sequence ID" value="GMR43094.1"/>
    <property type="molecule type" value="Genomic_DNA"/>
</dbReference>
<organism evidence="1 2">
    <name type="scientific">Pristionchus mayeri</name>
    <dbReference type="NCBI Taxonomy" id="1317129"/>
    <lineage>
        <taxon>Eukaryota</taxon>
        <taxon>Metazoa</taxon>
        <taxon>Ecdysozoa</taxon>
        <taxon>Nematoda</taxon>
        <taxon>Chromadorea</taxon>
        <taxon>Rhabditida</taxon>
        <taxon>Rhabditina</taxon>
        <taxon>Diplogasteromorpha</taxon>
        <taxon>Diplogasteroidea</taxon>
        <taxon>Neodiplogasteridae</taxon>
        <taxon>Pristionchus</taxon>
    </lineage>
</organism>
<protein>
    <submittedName>
        <fullName evidence="1">Uncharacterized protein</fullName>
    </submittedName>
</protein>
<dbReference type="InterPro" id="IPR039260">
    <property type="entry name" value="Cpg-3"/>
</dbReference>
<reference evidence="2" key="1">
    <citation type="submission" date="2022-10" db="EMBL/GenBank/DDBJ databases">
        <title>Genome assembly of Pristionchus species.</title>
        <authorList>
            <person name="Yoshida K."/>
            <person name="Sommer R.J."/>
        </authorList>
    </citation>
    <scope>NUCLEOTIDE SEQUENCE [LARGE SCALE GENOMIC DNA]</scope>
    <source>
        <strain evidence="2">RS5460</strain>
    </source>
</reference>
<feature type="non-terminal residue" evidence="1">
    <location>
        <position position="1"/>
    </location>
</feature>
<dbReference type="PANTHER" id="PTHR37973:SF1">
    <property type="entry name" value="DICKKOPF_N DOMAIN-CONTAINING PROTEIN"/>
    <property type="match status" value="1"/>
</dbReference>
<feature type="non-terminal residue" evidence="1">
    <location>
        <position position="107"/>
    </location>
</feature>
<dbReference type="Proteomes" id="UP001328107">
    <property type="component" value="Unassembled WGS sequence"/>
</dbReference>
<name>A0AAN4ZPK5_9BILA</name>
<accession>A0AAN4ZPK5</accession>